<evidence type="ECO:0000313" key="2">
    <source>
        <dbReference type="Proteomes" id="UP001500967"/>
    </source>
</evidence>
<comment type="caution">
    <text evidence="1">The sequence shown here is derived from an EMBL/GenBank/DDBJ whole genome shotgun (WGS) entry which is preliminary data.</text>
</comment>
<sequence length="173" mass="18353">MQFVESTLGDPARLAEVGRYDHRDPALTAALDDIAARTVAWTGRPISLITLLDGGTQYCVGLHGLPPVVRVGDRVVDRFSVPVRWSFCAPMVRSGHSRVVGDLRAEPMLAANPFVTVLGLRGYVGVPLIIESGRVVGSHCLLAPEPITVGIADILALETGAADALAVLGRHRS</sequence>
<gene>
    <name evidence="1" type="ORF">GCM10009539_42910</name>
</gene>
<dbReference type="InterPro" id="IPR029016">
    <property type="entry name" value="GAF-like_dom_sf"/>
</dbReference>
<dbReference type="PANTHER" id="PTHR43102">
    <property type="entry name" value="SLR1143 PROTEIN"/>
    <property type="match status" value="1"/>
</dbReference>
<dbReference type="Proteomes" id="UP001500967">
    <property type="component" value="Unassembled WGS sequence"/>
</dbReference>
<reference evidence="2" key="1">
    <citation type="journal article" date="2019" name="Int. J. Syst. Evol. Microbiol.">
        <title>The Global Catalogue of Microorganisms (GCM) 10K type strain sequencing project: providing services to taxonomists for standard genome sequencing and annotation.</title>
        <authorList>
            <consortium name="The Broad Institute Genomics Platform"/>
            <consortium name="The Broad Institute Genome Sequencing Center for Infectious Disease"/>
            <person name="Wu L."/>
            <person name="Ma J."/>
        </authorList>
    </citation>
    <scope>NUCLEOTIDE SEQUENCE [LARGE SCALE GENOMIC DNA]</scope>
    <source>
        <strain evidence="2">JCM 10425</strain>
    </source>
</reference>
<proteinExistence type="predicted"/>
<protein>
    <recommendedName>
        <fullName evidence="3">GAF domain-containing protein</fullName>
    </recommendedName>
</protein>
<evidence type="ECO:0000313" key="1">
    <source>
        <dbReference type="EMBL" id="GAA0253135.1"/>
    </source>
</evidence>
<accession>A0ABP3E8K8</accession>
<dbReference type="SUPFAM" id="SSF55781">
    <property type="entry name" value="GAF domain-like"/>
    <property type="match status" value="1"/>
</dbReference>
<dbReference type="RefSeq" id="WP_344650652.1">
    <property type="nucleotide sequence ID" value="NZ_BAAAGX010000016.1"/>
</dbReference>
<organism evidence="1 2">
    <name type="scientific">Cryptosporangium japonicum</name>
    <dbReference type="NCBI Taxonomy" id="80872"/>
    <lineage>
        <taxon>Bacteria</taxon>
        <taxon>Bacillati</taxon>
        <taxon>Actinomycetota</taxon>
        <taxon>Actinomycetes</taxon>
        <taxon>Cryptosporangiales</taxon>
        <taxon>Cryptosporangiaceae</taxon>
        <taxon>Cryptosporangium</taxon>
    </lineage>
</organism>
<evidence type="ECO:0008006" key="3">
    <source>
        <dbReference type="Google" id="ProtNLM"/>
    </source>
</evidence>
<dbReference type="PANTHER" id="PTHR43102:SF2">
    <property type="entry name" value="GAF DOMAIN-CONTAINING PROTEIN"/>
    <property type="match status" value="1"/>
</dbReference>
<keyword evidence="2" id="KW-1185">Reference proteome</keyword>
<dbReference type="Gene3D" id="3.30.450.40">
    <property type="match status" value="1"/>
</dbReference>
<name>A0ABP3E8K8_9ACTN</name>
<dbReference type="EMBL" id="BAAAGX010000016">
    <property type="protein sequence ID" value="GAA0253135.1"/>
    <property type="molecule type" value="Genomic_DNA"/>
</dbReference>